<feature type="domain" description="Translation initiation factor 3 C-terminal" evidence="7">
    <location>
        <begin position="58"/>
        <end position="143"/>
    </location>
</feature>
<dbReference type="InterPro" id="IPR036788">
    <property type="entry name" value="T_IF-3_C_sf"/>
</dbReference>
<dbReference type="InterPro" id="IPR019814">
    <property type="entry name" value="Translation_initiation_fac_3_N"/>
</dbReference>
<keyword evidence="3 4" id="KW-0648">Protein biosynthesis</keyword>
<dbReference type="InterPro" id="IPR019815">
    <property type="entry name" value="Translation_initiation_fac_3_C"/>
</dbReference>
<dbReference type="GO" id="GO:0043022">
    <property type="term" value="F:ribosome binding"/>
    <property type="evidence" value="ECO:0007669"/>
    <property type="project" value="TreeGrafter"/>
</dbReference>
<proteinExistence type="inferred from homology"/>
<dbReference type="InterPro" id="IPR019813">
    <property type="entry name" value="Translation_initiation_fac3_CS"/>
</dbReference>
<dbReference type="Pfam" id="PF00707">
    <property type="entry name" value="IF3_C"/>
    <property type="match status" value="1"/>
</dbReference>
<dbReference type="GO" id="GO:0016020">
    <property type="term" value="C:membrane"/>
    <property type="evidence" value="ECO:0007669"/>
    <property type="project" value="TreeGrafter"/>
</dbReference>
<evidence type="ECO:0000256" key="6">
    <source>
        <dbReference type="RuleBase" id="RU000646"/>
    </source>
</evidence>
<keyword evidence="4" id="KW-0963">Cytoplasm</keyword>
<name>A0A1H3IYG9_9FIRM</name>
<dbReference type="InterPro" id="IPR036787">
    <property type="entry name" value="T_IF-3_N_sf"/>
</dbReference>
<evidence type="ECO:0000256" key="3">
    <source>
        <dbReference type="ARBA" id="ARBA00022917"/>
    </source>
</evidence>
<dbReference type="PANTHER" id="PTHR10938">
    <property type="entry name" value="TRANSLATION INITIATION FACTOR IF-3"/>
    <property type="match status" value="1"/>
</dbReference>
<evidence type="ECO:0000259" key="8">
    <source>
        <dbReference type="Pfam" id="PF05198"/>
    </source>
</evidence>
<comment type="subunit">
    <text evidence="4 6">Monomer.</text>
</comment>
<keyword evidence="10" id="KW-1185">Reference proteome</keyword>
<dbReference type="GO" id="GO:0032790">
    <property type="term" value="P:ribosome disassembly"/>
    <property type="evidence" value="ECO:0007669"/>
    <property type="project" value="TreeGrafter"/>
</dbReference>
<evidence type="ECO:0000256" key="4">
    <source>
        <dbReference type="HAMAP-Rule" id="MF_00080"/>
    </source>
</evidence>
<comment type="function">
    <text evidence="4 6">IF-3 binds to the 30S ribosomal subunit and shifts the equilibrium between 70S ribosomes and their 50S and 30S subunits in favor of the free subunits, thus enhancing the availability of 30S subunits on which protein synthesis initiation begins.</text>
</comment>
<evidence type="ECO:0000256" key="2">
    <source>
        <dbReference type="ARBA" id="ARBA00022540"/>
    </source>
</evidence>
<dbReference type="HAMAP" id="MF_00080">
    <property type="entry name" value="IF_3"/>
    <property type="match status" value="1"/>
</dbReference>
<dbReference type="SUPFAM" id="SSF54364">
    <property type="entry name" value="Translation initiation factor IF3, N-terminal domain"/>
    <property type="match status" value="1"/>
</dbReference>
<evidence type="ECO:0000313" key="9">
    <source>
        <dbReference type="EMBL" id="SDY32803.1"/>
    </source>
</evidence>
<dbReference type="EMBL" id="FNPV01000001">
    <property type="protein sequence ID" value="SDY32803.1"/>
    <property type="molecule type" value="Genomic_DNA"/>
</dbReference>
<evidence type="ECO:0000256" key="5">
    <source>
        <dbReference type="NCBIfam" id="TIGR00168"/>
    </source>
</evidence>
<dbReference type="PROSITE" id="PS00938">
    <property type="entry name" value="IF3"/>
    <property type="match status" value="1"/>
</dbReference>
<dbReference type="NCBIfam" id="TIGR00168">
    <property type="entry name" value="infC"/>
    <property type="match status" value="1"/>
</dbReference>
<evidence type="ECO:0000259" key="7">
    <source>
        <dbReference type="Pfam" id="PF00707"/>
    </source>
</evidence>
<dbReference type="AlphaFoldDB" id="A0A1H3IYG9"/>
<dbReference type="Gene3D" id="3.30.110.10">
    <property type="entry name" value="Translation initiation factor 3 (IF-3), C-terminal domain"/>
    <property type="match status" value="1"/>
</dbReference>
<dbReference type="SUPFAM" id="SSF55200">
    <property type="entry name" value="Translation initiation factor IF3, C-terminal domain"/>
    <property type="match status" value="1"/>
</dbReference>
<dbReference type="STRING" id="159292.SAMN05192546_101343"/>
<dbReference type="Gene3D" id="3.10.20.80">
    <property type="entry name" value="Translation initiation factor 3 (IF-3), N-terminal domain"/>
    <property type="match status" value="1"/>
</dbReference>
<accession>A0A1H3IYG9</accession>
<reference evidence="9 10" key="1">
    <citation type="submission" date="2016-10" db="EMBL/GenBank/DDBJ databases">
        <authorList>
            <person name="de Groot N.N."/>
        </authorList>
    </citation>
    <scope>NUCLEOTIDE SEQUENCE [LARGE SCALE GENOMIC DNA]</scope>
    <source>
        <strain evidence="9 10">APO</strain>
    </source>
</reference>
<protein>
    <recommendedName>
        <fullName evidence="4 5">Translation initiation factor IF-3</fullName>
    </recommendedName>
</protein>
<keyword evidence="2 4" id="KW-0396">Initiation factor</keyword>
<gene>
    <name evidence="4" type="primary">infC</name>
    <name evidence="9" type="ORF">SAMN05192546_101343</name>
</gene>
<dbReference type="Proteomes" id="UP000199230">
    <property type="component" value="Unassembled WGS sequence"/>
</dbReference>
<dbReference type="FunFam" id="3.30.110.10:FF:000001">
    <property type="entry name" value="Translation initiation factor IF-3"/>
    <property type="match status" value="1"/>
</dbReference>
<dbReference type="GO" id="GO:0005829">
    <property type="term" value="C:cytosol"/>
    <property type="evidence" value="ECO:0007669"/>
    <property type="project" value="TreeGrafter"/>
</dbReference>
<evidence type="ECO:0000313" key="10">
    <source>
        <dbReference type="Proteomes" id="UP000199230"/>
    </source>
</evidence>
<comment type="subcellular location">
    <subcellularLocation>
        <location evidence="4 6">Cytoplasm</location>
    </subcellularLocation>
</comment>
<feature type="domain" description="Translation initiation factor 3 N-terminal" evidence="8">
    <location>
        <begin position="1"/>
        <end position="51"/>
    </location>
</feature>
<evidence type="ECO:0000256" key="1">
    <source>
        <dbReference type="ARBA" id="ARBA00005439"/>
    </source>
</evidence>
<sequence length="145" mass="16647">MGIVSTKEAQKMADDKSLDLVKVAPQAKPPVCRIMDYGKYKYEQAKKEKEAKKNQKIINIKEIRLSPNIEEHDMQVKANQAIKFIKNGDKVKVTLRFRGRQLSNIGLGRKVMDEFKEMMAEHTVVEKAAKMEGRQLIMFLVPKAQ</sequence>
<comment type="similarity">
    <text evidence="1 4 6">Belongs to the IF-3 family.</text>
</comment>
<dbReference type="PANTHER" id="PTHR10938:SF0">
    <property type="entry name" value="TRANSLATION INITIATION FACTOR IF-3, MITOCHONDRIAL"/>
    <property type="match status" value="1"/>
</dbReference>
<dbReference type="GO" id="GO:0003743">
    <property type="term" value="F:translation initiation factor activity"/>
    <property type="evidence" value="ECO:0007669"/>
    <property type="project" value="UniProtKB-UniRule"/>
</dbReference>
<dbReference type="Pfam" id="PF05198">
    <property type="entry name" value="IF3_N"/>
    <property type="match status" value="1"/>
</dbReference>
<dbReference type="InterPro" id="IPR001288">
    <property type="entry name" value="Translation_initiation_fac_3"/>
</dbReference>
<organism evidence="9 10">
    <name type="scientific">Tindallia californiensis</name>
    <dbReference type="NCBI Taxonomy" id="159292"/>
    <lineage>
        <taxon>Bacteria</taxon>
        <taxon>Bacillati</taxon>
        <taxon>Bacillota</taxon>
        <taxon>Clostridia</taxon>
        <taxon>Peptostreptococcales</taxon>
        <taxon>Tindalliaceae</taxon>
        <taxon>Tindallia</taxon>
    </lineage>
</organism>